<sequence>MATHAQGSIASFVPSFPVKVSPKIRNTPLIGSVTLKWDPYNSLMCPSLCPRATPLGRLVSPSGPRLRQVRTPASVPSFLVKVSPKVRYTPRVASVTLKWDTYNALMFRACV</sequence>
<dbReference type="AlphaFoldDB" id="A0A9D4GGY6"/>
<comment type="caution">
    <text evidence="1">The sequence shown here is derived from an EMBL/GenBank/DDBJ whole genome shotgun (WGS) entry which is preliminary data.</text>
</comment>
<dbReference type="Proteomes" id="UP000828390">
    <property type="component" value="Unassembled WGS sequence"/>
</dbReference>
<gene>
    <name evidence="1" type="ORF">DPMN_118141</name>
</gene>
<proteinExistence type="predicted"/>
<dbReference type="EMBL" id="JAIWYP010000005">
    <property type="protein sequence ID" value="KAH3816623.1"/>
    <property type="molecule type" value="Genomic_DNA"/>
</dbReference>
<evidence type="ECO:0000313" key="2">
    <source>
        <dbReference type="Proteomes" id="UP000828390"/>
    </source>
</evidence>
<evidence type="ECO:0000313" key="1">
    <source>
        <dbReference type="EMBL" id="KAH3816623.1"/>
    </source>
</evidence>
<organism evidence="1 2">
    <name type="scientific">Dreissena polymorpha</name>
    <name type="common">Zebra mussel</name>
    <name type="synonym">Mytilus polymorpha</name>
    <dbReference type="NCBI Taxonomy" id="45954"/>
    <lineage>
        <taxon>Eukaryota</taxon>
        <taxon>Metazoa</taxon>
        <taxon>Spiralia</taxon>
        <taxon>Lophotrochozoa</taxon>
        <taxon>Mollusca</taxon>
        <taxon>Bivalvia</taxon>
        <taxon>Autobranchia</taxon>
        <taxon>Heteroconchia</taxon>
        <taxon>Euheterodonta</taxon>
        <taxon>Imparidentia</taxon>
        <taxon>Neoheterodontei</taxon>
        <taxon>Myida</taxon>
        <taxon>Dreissenoidea</taxon>
        <taxon>Dreissenidae</taxon>
        <taxon>Dreissena</taxon>
    </lineage>
</organism>
<name>A0A9D4GGY6_DREPO</name>
<reference evidence="1" key="1">
    <citation type="journal article" date="2019" name="bioRxiv">
        <title>The Genome of the Zebra Mussel, Dreissena polymorpha: A Resource for Invasive Species Research.</title>
        <authorList>
            <person name="McCartney M.A."/>
            <person name="Auch B."/>
            <person name="Kono T."/>
            <person name="Mallez S."/>
            <person name="Zhang Y."/>
            <person name="Obille A."/>
            <person name="Becker A."/>
            <person name="Abrahante J.E."/>
            <person name="Garbe J."/>
            <person name="Badalamenti J.P."/>
            <person name="Herman A."/>
            <person name="Mangelson H."/>
            <person name="Liachko I."/>
            <person name="Sullivan S."/>
            <person name="Sone E.D."/>
            <person name="Koren S."/>
            <person name="Silverstein K.A.T."/>
            <person name="Beckman K.B."/>
            <person name="Gohl D.M."/>
        </authorList>
    </citation>
    <scope>NUCLEOTIDE SEQUENCE</scope>
    <source>
        <strain evidence="1">Duluth1</strain>
        <tissue evidence="1">Whole animal</tissue>
    </source>
</reference>
<keyword evidence="2" id="KW-1185">Reference proteome</keyword>
<reference evidence="1" key="2">
    <citation type="submission" date="2020-11" db="EMBL/GenBank/DDBJ databases">
        <authorList>
            <person name="McCartney M.A."/>
            <person name="Auch B."/>
            <person name="Kono T."/>
            <person name="Mallez S."/>
            <person name="Becker A."/>
            <person name="Gohl D.M."/>
            <person name="Silverstein K.A.T."/>
            <person name="Koren S."/>
            <person name="Bechman K.B."/>
            <person name="Herman A."/>
            <person name="Abrahante J.E."/>
            <person name="Garbe J."/>
        </authorList>
    </citation>
    <scope>NUCLEOTIDE SEQUENCE</scope>
    <source>
        <strain evidence="1">Duluth1</strain>
        <tissue evidence="1">Whole animal</tissue>
    </source>
</reference>
<accession>A0A9D4GGY6</accession>
<protein>
    <submittedName>
        <fullName evidence="1">Uncharacterized protein</fullName>
    </submittedName>
</protein>